<dbReference type="AlphaFoldDB" id="A0A6J5V528"/>
<feature type="region of interest" description="Disordered" evidence="1">
    <location>
        <begin position="289"/>
        <end position="314"/>
    </location>
</feature>
<evidence type="ECO:0000313" key="3">
    <source>
        <dbReference type="EMBL" id="CAB4284066.1"/>
    </source>
</evidence>
<evidence type="ECO:0000256" key="1">
    <source>
        <dbReference type="SAM" id="MobiDB-lite"/>
    </source>
</evidence>
<dbReference type="PANTHER" id="PTHR31923">
    <property type="entry name" value="BSD DOMAIN-CONTAINING PROTEIN"/>
    <property type="match status" value="1"/>
</dbReference>
<feature type="region of interest" description="Disordered" evidence="1">
    <location>
        <begin position="68"/>
        <end position="95"/>
    </location>
</feature>
<evidence type="ECO:0000313" key="4">
    <source>
        <dbReference type="Proteomes" id="UP000507222"/>
    </source>
</evidence>
<proteinExistence type="predicted"/>
<feature type="compositionally biased region" description="Acidic residues" evidence="1">
    <location>
        <begin position="394"/>
        <end position="410"/>
    </location>
</feature>
<dbReference type="InterPro" id="IPR035925">
    <property type="entry name" value="BSD_dom_sf"/>
</dbReference>
<feature type="region of interest" description="Disordered" evidence="1">
    <location>
        <begin position="346"/>
        <end position="436"/>
    </location>
</feature>
<organism evidence="3 4">
    <name type="scientific">Prunus armeniaca</name>
    <name type="common">Apricot</name>
    <name type="synonym">Armeniaca vulgaris</name>
    <dbReference type="NCBI Taxonomy" id="36596"/>
    <lineage>
        <taxon>Eukaryota</taxon>
        <taxon>Viridiplantae</taxon>
        <taxon>Streptophyta</taxon>
        <taxon>Embryophyta</taxon>
        <taxon>Tracheophyta</taxon>
        <taxon>Spermatophyta</taxon>
        <taxon>Magnoliopsida</taxon>
        <taxon>eudicotyledons</taxon>
        <taxon>Gunneridae</taxon>
        <taxon>Pentapetalae</taxon>
        <taxon>rosids</taxon>
        <taxon>fabids</taxon>
        <taxon>Rosales</taxon>
        <taxon>Rosaceae</taxon>
        <taxon>Amygdaloideae</taxon>
        <taxon>Amygdaleae</taxon>
        <taxon>Prunus</taxon>
    </lineage>
</organism>
<dbReference type="SMART" id="SM00751">
    <property type="entry name" value="BSD"/>
    <property type="match status" value="1"/>
</dbReference>
<reference evidence="3 4" key="1">
    <citation type="submission" date="2020-05" db="EMBL/GenBank/DDBJ databases">
        <authorList>
            <person name="Campoy J."/>
            <person name="Schneeberger K."/>
            <person name="Spophaly S."/>
        </authorList>
    </citation>
    <scope>NUCLEOTIDE SEQUENCE [LARGE SCALE GENOMIC DNA]</scope>
    <source>
        <strain evidence="3">PruArmRojPasFocal</strain>
    </source>
</reference>
<dbReference type="Proteomes" id="UP000507222">
    <property type="component" value="Unassembled WGS sequence"/>
</dbReference>
<accession>A0A6J5V528</accession>
<dbReference type="Gene3D" id="1.10.3970.10">
    <property type="entry name" value="BSD domain"/>
    <property type="match status" value="1"/>
</dbReference>
<dbReference type="InterPro" id="IPR005607">
    <property type="entry name" value="BSD_dom"/>
</dbReference>
<dbReference type="Pfam" id="PF03909">
    <property type="entry name" value="BSD"/>
    <property type="match status" value="1"/>
</dbReference>
<name>A0A6J5V528_PRUAR</name>
<dbReference type="PROSITE" id="PS50858">
    <property type="entry name" value="BSD"/>
    <property type="match status" value="1"/>
</dbReference>
<gene>
    <name evidence="3" type="ORF">CURHAP_LOCUS39496</name>
</gene>
<sequence>MAWFAKSIANSLKLDDEEDDVYHNTNPSSNTDPNSSPPDPQSGSPSTPTVKGDLSELTKTLSRQFWGVASFLAPPPDPTHPPNPSAPPQSADLEPSDEDVIAGIRSDFAEIGGKFKSGISKLSSNVAVSEFTKIASNLLQFGSEEEAEAAGAALGVTQEVLAFVRNVSMHPETWLDFPLSDDEDSDDFELSDVQQEHALAVERLAPSLAALRIELCPEHMSEAHFWMIYFVLLHPRLSKHDAELLSTPKIVEARAMLSYELKKGANEKQESDPSGSGTIYVKGIADSPKEQHLSVPPSVQSDLVPPHTSTIRSAPQPVAVDLETEKHTVQSSEIQIIDKPVIEEGPLKETKFQHPLSNSSSKVADEKYEDDADDWLKEGTSEIDGVGGTSIPIENDEDVSFSDLEDDDGEAPSSYKKVTSGSDSSTKDSRDWVQLSRTSADSDKDINSVEIRHAGSEQLFVPSGRLSFVRNSFKIKVEDFYKTKTEKNVAALVKRSIENLYVLFDCVEKFSDSW</sequence>
<feature type="compositionally biased region" description="Polar residues" evidence="1">
    <location>
        <begin position="297"/>
        <end position="313"/>
    </location>
</feature>
<feature type="compositionally biased region" description="Low complexity" evidence="1">
    <location>
        <begin position="24"/>
        <end position="34"/>
    </location>
</feature>
<dbReference type="SUPFAM" id="SSF140383">
    <property type="entry name" value="BSD domain-like"/>
    <property type="match status" value="1"/>
</dbReference>
<dbReference type="PANTHER" id="PTHR31923:SF4">
    <property type="entry name" value="BSD DOMAIN-CONTAINING PROTEIN"/>
    <property type="match status" value="1"/>
</dbReference>
<feature type="region of interest" description="Disordered" evidence="1">
    <location>
        <begin position="14"/>
        <end position="56"/>
    </location>
</feature>
<feature type="compositionally biased region" description="Pro residues" evidence="1">
    <location>
        <begin position="73"/>
        <end position="87"/>
    </location>
</feature>
<evidence type="ECO:0000259" key="2">
    <source>
        <dbReference type="PROSITE" id="PS50858"/>
    </source>
</evidence>
<feature type="domain" description="BSD" evidence="2">
    <location>
        <begin position="185"/>
        <end position="237"/>
    </location>
</feature>
<dbReference type="EMBL" id="CAEKDK010000006">
    <property type="protein sequence ID" value="CAB4284066.1"/>
    <property type="molecule type" value="Genomic_DNA"/>
</dbReference>
<protein>
    <recommendedName>
        <fullName evidence="2">BSD domain-containing protein</fullName>
    </recommendedName>
</protein>